<dbReference type="GO" id="GO:0006631">
    <property type="term" value="P:fatty acid metabolic process"/>
    <property type="evidence" value="ECO:0007669"/>
    <property type="project" value="UniProtKB-ARBA"/>
</dbReference>
<accession>A0AAD7QPR3</accession>
<evidence type="ECO:0000313" key="5">
    <source>
        <dbReference type="EMBL" id="KAJ8099001.1"/>
    </source>
</evidence>
<dbReference type="RefSeq" id="XP_056042451.1">
    <property type="nucleotide sequence ID" value="XM_056190369.1"/>
</dbReference>
<dbReference type="GO" id="GO:0016705">
    <property type="term" value="F:oxidoreductase activity, acting on paired donors, with incorporation or reduction of molecular oxygen"/>
    <property type="evidence" value="ECO:0007669"/>
    <property type="project" value="InterPro"/>
</dbReference>
<dbReference type="GO" id="GO:0004601">
    <property type="term" value="F:peroxidase activity"/>
    <property type="evidence" value="ECO:0007669"/>
    <property type="project" value="InterPro"/>
</dbReference>
<dbReference type="SUPFAM" id="SSF48264">
    <property type="entry name" value="Cytochrome P450"/>
    <property type="match status" value="1"/>
</dbReference>
<dbReference type="EMBL" id="JARPMG010000007">
    <property type="protein sequence ID" value="KAJ8099001.1"/>
    <property type="molecule type" value="Genomic_DNA"/>
</dbReference>
<comment type="caution">
    <text evidence="5">The sequence shown here is derived from an EMBL/GenBank/DDBJ whole genome shotgun (WGS) entry which is preliminary data.</text>
</comment>
<dbReference type="Pfam" id="PF03098">
    <property type="entry name" value="An_peroxidase"/>
    <property type="match status" value="1"/>
</dbReference>
<dbReference type="GO" id="GO:0004497">
    <property type="term" value="F:monooxygenase activity"/>
    <property type="evidence" value="ECO:0007669"/>
    <property type="project" value="InterPro"/>
</dbReference>
<keyword evidence="6" id="KW-1185">Reference proteome</keyword>
<dbReference type="InterPro" id="IPR010255">
    <property type="entry name" value="Haem_peroxidase_sf"/>
</dbReference>
<dbReference type="SUPFAM" id="SSF48113">
    <property type="entry name" value="Heme-dependent peroxidases"/>
    <property type="match status" value="1"/>
</dbReference>
<evidence type="ECO:0000256" key="3">
    <source>
        <dbReference type="ARBA" id="ARBA00023002"/>
    </source>
</evidence>
<protein>
    <submittedName>
        <fullName evidence="5">Psi-producing oxygenase A</fullName>
    </submittedName>
</protein>
<dbReference type="InterPro" id="IPR019791">
    <property type="entry name" value="Haem_peroxidase_animal"/>
</dbReference>
<dbReference type="PANTHER" id="PTHR11903">
    <property type="entry name" value="PROSTAGLANDIN G/H SYNTHASE"/>
    <property type="match status" value="1"/>
</dbReference>
<dbReference type="PANTHER" id="PTHR11903:SF37">
    <property type="entry name" value="PSI-PRODUCING OXYGENASE A"/>
    <property type="match status" value="1"/>
</dbReference>
<keyword evidence="3" id="KW-0560">Oxidoreductase</keyword>
<dbReference type="InterPro" id="IPR036396">
    <property type="entry name" value="Cyt_P450_sf"/>
</dbReference>
<gene>
    <name evidence="5" type="ORF">POJ06DRAFT_291378</name>
</gene>
<dbReference type="Proteomes" id="UP001217417">
    <property type="component" value="Unassembled WGS sequence"/>
</dbReference>
<keyword evidence="4" id="KW-0408">Iron</keyword>
<dbReference type="GO" id="GO:0020037">
    <property type="term" value="F:heme binding"/>
    <property type="evidence" value="ECO:0007669"/>
    <property type="project" value="InterPro"/>
</dbReference>
<dbReference type="Gene3D" id="1.10.640.10">
    <property type="entry name" value="Haem peroxidase domain superfamily, animal type"/>
    <property type="match status" value="1"/>
</dbReference>
<organism evidence="5 6">
    <name type="scientific">Lipomyces tetrasporus</name>
    <dbReference type="NCBI Taxonomy" id="54092"/>
    <lineage>
        <taxon>Eukaryota</taxon>
        <taxon>Fungi</taxon>
        <taxon>Dikarya</taxon>
        <taxon>Ascomycota</taxon>
        <taxon>Saccharomycotina</taxon>
        <taxon>Lipomycetes</taxon>
        <taxon>Lipomycetales</taxon>
        <taxon>Lipomycetaceae</taxon>
        <taxon>Lipomyces</taxon>
    </lineage>
</organism>
<dbReference type="GO" id="GO:0005506">
    <property type="term" value="F:iron ion binding"/>
    <property type="evidence" value="ECO:0007669"/>
    <property type="project" value="InterPro"/>
</dbReference>
<name>A0AAD7QPR3_9ASCO</name>
<keyword evidence="2" id="KW-0223">Dioxygenase</keyword>
<sequence>MGTILIHANSYQDLFRTSDEDPSKLNNSSYLDGPLYGHNYEEQALVRTFKDGFNKPVTFAEIRLLGFHNYVAKELAEINEGGRFTLISADRMTREQLEKYKTPENKLDNDLFQTARLNELNASRITCGLYVNVIFFDYVRTILNLNRTSSYWLLDPRTNPPTVYCPHGIPEGIGNQDFVRDSRTSQEAEQRTFGGLTRQADGTFKDAELVKLIYEGTEDVAAACNVPVIMRAVEIFSIQQARSWNVATLNEFRKFFGLKPHEHFSDISSIRDVAQSLETLYKDVNHVELYPGLVAEDAKPRQYPGSGICPGYTISRVILADAVALVRDDRFYTLLTEDYNSATMTNWGFNQIQSNPNIAGCGVIYKLLMRAFPGYYHGNSVYALFPFTVPDETRVILRKVGKEAEYDFNKPRLIPNPTLISTWTSIVGILEDLKRFKVPCKPFFDDDKCRQDWGFANDLIWGKHTYELIKHDYMLSGDEPTNTEQRNFVDNALYSPENAMEEVTRFCGRITSDLLRERSRKLRHSFSVMLLKKAQQSTEAFAKVAIHVCQLVHDERFHALREFLGLREHDVMPQYRRRLIERLFHGGNSVDEVASGVIATAAAAVATQAQAVSNVFDCTNLEDAIGWTQNGPLTALYHAFQDLAHNLGHWSAIKELARSDDSTAFAKLKRYALEGFRLATPAPGLLRVAADDVVIKDGLKAVNIKKGNQVFANFEQACVDKDRFTDPPDSSYIHQGYGPHACLGHGITVNCMAAQLKVFGKLENMRRAPGGQGFMKYKIANGALRMYMKEDWSDWWSYPSTMKIMFDDFE</sequence>
<evidence type="ECO:0000313" key="6">
    <source>
        <dbReference type="Proteomes" id="UP001217417"/>
    </source>
</evidence>
<keyword evidence="1" id="KW-0479">Metal-binding</keyword>
<dbReference type="InterPro" id="IPR050783">
    <property type="entry name" value="Oxylipin_biosynth_metab"/>
</dbReference>
<dbReference type="InterPro" id="IPR037120">
    <property type="entry name" value="Haem_peroxidase_sf_animal"/>
</dbReference>
<dbReference type="GO" id="GO:0006979">
    <property type="term" value="P:response to oxidative stress"/>
    <property type="evidence" value="ECO:0007669"/>
    <property type="project" value="InterPro"/>
</dbReference>
<dbReference type="PROSITE" id="PS50292">
    <property type="entry name" value="PEROXIDASE_3"/>
    <property type="match status" value="1"/>
</dbReference>
<dbReference type="Gene3D" id="1.10.630.10">
    <property type="entry name" value="Cytochrome P450"/>
    <property type="match status" value="1"/>
</dbReference>
<proteinExistence type="predicted"/>
<dbReference type="GO" id="GO:0051213">
    <property type="term" value="F:dioxygenase activity"/>
    <property type="evidence" value="ECO:0007669"/>
    <property type="project" value="UniProtKB-KW"/>
</dbReference>
<reference evidence="5" key="1">
    <citation type="submission" date="2023-03" db="EMBL/GenBank/DDBJ databases">
        <title>Near-Complete genome sequence of Lipomyces tetrasporous NRRL Y-64009, an oleaginous yeast capable of growing on lignocellulosic hydrolysates.</title>
        <authorList>
            <consortium name="Lawrence Berkeley National Laboratory"/>
            <person name="Jagtap S.S."/>
            <person name="Liu J.-J."/>
            <person name="Walukiewicz H.E."/>
            <person name="Pangilinan J."/>
            <person name="Lipzen A."/>
            <person name="Ahrendt S."/>
            <person name="Koriabine M."/>
            <person name="Cobaugh K."/>
            <person name="Salamov A."/>
            <person name="Yoshinaga Y."/>
            <person name="Ng V."/>
            <person name="Daum C."/>
            <person name="Grigoriev I.V."/>
            <person name="Slininger P.J."/>
            <person name="Dien B.S."/>
            <person name="Jin Y.-S."/>
            <person name="Rao C.V."/>
        </authorList>
    </citation>
    <scope>NUCLEOTIDE SEQUENCE</scope>
    <source>
        <strain evidence="5">NRRL Y-64009</strain>
    </source>
</reference>
<evidence type="ECO:0000256" key="4">
    <source>
        <dbReference type="ARBA" id="ARBA00023004"/>
    </source>
</evidence>
<dbReference type="AlphaFoldDB" id="A0AAD7QPR3"/>
<evidence type="ECO:0000256" key="1">
    <source>
        <dbReference type="ARBA" id="ARBA00022723"/>
    </source>
</evidence>
<dbReference type="GeneID" id="80885535"/>
<evidence type="ECO:0000256" key="2">
    <source>
        <dbReference type="ARBA" id="ARBA00022964"/>
    </source>
</evidence>